<evidence type="ECO:0000313" key="2">
    <source>
        <dbReference type="EMBL" id="RXN10990.1"/>
    </source>
</evidence>
<proteinExistence type="predicted"/>
<accession>A0A498LS44</accession>
<evidence type="ECO:0000313" key="3">
    <source>
        <dbReference type="Proteomes" id="UP000290572"/>
    </source>
</evidence>
<protein>
    <submittedName>
        <fullName evidence="2">Sialic acid-binding Ig-like lectin 7</fullName>
    </submittedName>
</protein>
<dbReference type="GO" id="GO:0030246">
    <property type="term" value="F:carbohydrate binding"/>
    <property type="evidence" value="ECO:0007669"/>
    <property type="project" value="UniProtKB-KW"/>
</dbReference>
<sequence length="380" mass="41448">MRQLSAKLKAQNEAAGTYASLHLSAPPSEYETLNIKRELQKCFCPEDKVCANEEMDVAEKIIFFCFLLQGLNHLSVLIGVAVVALVVLMMCAITCIYVRKENSKPLQARSEGATRRILTNEAAPQEYQGDSVYVMMSSAGAAMANQESVIFSSIDFTKPKPREVRSVSSLRAVHSITQDSSTGESYRAREAQAQNEAAGTYASLQLSAPPSEYETLNINRGSNHLSVLIGVAVVALVVLMMCAITCIYVRKENSKLLQARSEGATRSVLTNEAAPQKNQGDSVYVMMSSAGAAMANQVSVIFSSIDFTKPKPREVRSVSSLRAVHSITQDSSTGESTKAREAQVIVSADVLTKQTQLKESEEELLVDSFQLYAQVKRRSP</sequence>
<evidence type="ECO:0000256" key="1">
    <source>
        <dbReference type="SAM" id="Phobius"/>
    </source>
</evidence>
<gene>
    <name evidence="2" type="ORF">ROHU_030338</name>
</gene>
<keyword evidence="1" id="KW-0472">Membrane</keyword>
<dbReference type="AlphaFoldDB" id="A0A498LS44"/>
<keyword evidence="3" id="KW-1185">Reference proteome</keyword>
<feature type="transmembrane region" description="Helical" evidence="1">
    <location>
        <begin position="76"/>
        <end position="98"/>
    </location>
</feature>
<keyword evidence="1" id="KW-0812">Transmembrane</keyword>
<reference evidence="2 3" key="1">
    <citation type="submission" date="2018-03" db="EMBL/GenBank/DDBJ databases">
        <title>Draft genome sequence of Rohu Carp (Labeo rohita).</title>
        <authorList>
            <person name="Das P."/>
            <person name="Kushwaha B."/>
            <person name="Joshi C.G."/>
            <person name="Kumar D."/>
            <person name="Nagpure N.S."/>
            <person name="Sahoo L."/>
            <person name="Das S.P."/>
            <person name="Bit A."/>
            <person name="Patnaik S."/>
            <person name="Meher P.K."/>
            <person name="Jayasankar P."/>
            <person name="Koringa P.G."/>
            <person name="Patel N.V."/>
            <person name="Hinsu A.T."/>
            <person name="Kumar R."/>
            <person name="Pandey M."/>
            <person name="Agarwal S."/>
            <person name="Srivastava S."/>
            <person name="Singh M."/>
            <person name="Iquebal M.A."/>
            <person name="Jaiswal S."/>
            <person name="Angadi U.B."/>
            <person name="Kumar N."/>
            <person name="Raza M."/>
            <person name="Shah T.M."/>
            <person name="Rai A."/>
            <person name="Jena J.K."/>
        </authorList>
    </citation>
    <scope>NUCLEOTIDE SEQUENCE [LARGE SCALE GENOMIC DNA]</scope>
    <source>
        <strain evidence="2">DASCIFA01</strain>
        <tissue evidence="2">Testis</tissue>
    </source>
</reference>
<keyword evidence="2" id="KW-0430">Lectin</keyword>
<feature type="transmembrane region" description="Helical" evidence="1">
    <location>
        <begin position="225"/>
        <end position="250"/>
    </location>
</feature>
<organism evidence="2 3">
    <name type="scientific">Labeo rohita</name>
    <name type="common">Indian major carp</name>
    <name type="synonym">Cyprinus rohita</name>
    <dbReference type="NCBI Taxonomy" id="84645"/>
    <lineage>
        <taxon>Eukaryota</taxon>
        <taxon>Metazoa</taxon>
        <taxon>Chordata</taxon>
        <taxon>Craniata</taxon>
        <taxon>Vertebrata</taxon>
        <taxon>Euteleostomi</taxon>
        <taxon>Actinopterygii</taxon>
        <taxon>Neopterygii</taxon>
        <taxon>Teleostei</taxon>
        <taxon>Ostariophysi</taxon>
        <taxon>Cypriniformes</taxon>
        <taxon>Cyprinidae</taxon>
        <taxon>Labeoninae</taxon>
        <taxon>Labeonini</taxon>
        <taxon>Labeo</taxon>
    </lineage>
</organism>
<dbReference type="EMBL" id="QBIY01013157">
    <property type="protein sequence ID" value="RXN10990.1"/>
    <property type="molecule type" value="Genomic_DNA"/>
</dbReference>
<comment type="caution">
    <text evidence="2">The sequence shown here is derived from an EMBL/GenBank/DDBJ whole genome shotgun (WGS) entry which is preliminary data.</text>
</comment>
<name>A0A498LS44_LABRO</name>
<keyword evidence="1" id="KW-1133">Transmembrane helix</keyword>
<dbReference type="Proteomes" id="UP000290572">
    <property type="component" value="Unassembled WGS sequence"/>
</dbReference>